<sequence>MANNLTKILAVALIVIALLLGVYAWVLGSRSSSAPVVSGQPVAQARQVPVVVAVQPLKAGVPIVASSLKVQQVAARPDGAFVDPVQIIGRVPSADIPEQAAVVESSLSSGMADLVEPGERAIAVKVDENNAVGNRVRPGNFVDVFVNLKRDAAGGIPGTNSSGPEIPKTQAKLLLSKIRVLAFGDATTARDQSGGAAGGVRTAVLAVPTAQIDALTLAEASGNLTLALRSPRDEEVATQTVAMRVGTAADPSARAAQGLSLSELSRGVADAPAAAVPRRAAPARVVARSPDGGSIEVIRGGRAESVAY</sequence>
<dbReference type="SMART" id="SM00858">
    <property type="entry name" value="SAF"/>
    <property type="match status" value="1"/>
</dbReference>
<feature type="domain" description="SAF" evidence="1">
    <location>
        <begin position="48"/>
        <end position="108"/>
    </location>
</feature>
<dbReference type="EMBL" id="CP002580">
    <property type="protein sequence ID" value="AJK46144.1"/>
    <property type="molecule type" value="Genomic_DNA"/>
</dbReference>
<dbReference type="InterPro" id="IPR031571">
    <property type="entry name" value="RcpC_dom"/>
</dbReference>
<dbReference type="OrthoDB" id="8776995at2"/>
<dbReference type="Pfam" id="PF08666">
    <property type="entry name" value="SAF"/>
    <property type="match status" value="1"/>
</dbReference>
<reference evidence="2 3" key="2">
    <citation type="journal article" date="2016" name="Appl. Microbiol. Biotechnol.">
        <title>Mutations improving production and secretion of extracellular lipase by Burkholderia glumae PG1.</title>
        <authorList>
            <person name="Knapp A."/>
            <person name="Voget S."/>
            <person name="Gao R."/>
            <person name="Zaburannyi N."/>
            <person name="Krysciak D."/>
            <person name="Breuer M."/>
            <person name="Hauer B."/>
            <person name="Streit W.R."/>
            <person name="Muller R."/>
            <person name="Daniel R."/>
            <person name="Jaeger K.E."/>
        </authorList>
    </citation>
    <scope>NUCLEOTIDE SEQUENCE [LARGE SCALE GENOMIC DNA]</scope>
    <source>
        <strain evidence="2 3">PG1</strain>
    </source>
</reference>
<organism evidence="2 3">
    <name type="scientific">Burkholderia plantarii</name>
    <dbReference type="NCBI Taxonomy" id="41899"/>
    <lineage>
        <taxon>Bacteria</taxon>
        <taxon>Pseudomonadati</taxon>
        <taxon>Pseudomonadota</taxon>
        <taxon>Betaproteobacteria</taxon>
        <taxon>Burkholderiales</taxon>
        <taxon>Burkholderiaceae</taxon>
        <taxon>Burkholderia</taxon>
    </lineage>
</organism>
<reference evidence="3" key="1">
    <citation type="submission" date="2011-03" db="EMBL/GenBank/DDBJ databases">
        <authorList>
            <person name="Voget S."/>
            <person name="Streit W.R."/>
            <person name="Jaeger K.E."/>
            <person name="Daniel R."/>
        </authorList>
    </citation>
    <scope>NUCLEOTIDE SEQUENCE [LARGE SCALE GENOMIC DNA]</scope>
    <source>
        <strain evidence="3">PG1</strain>
    </source>
</reference>
<evidence type="ECO:0000313" key="3">
    <source>
        <dbReference type="Proteomes" id="UP000031838"/>
    </source>
</evidence>
<dbReference type="NCBIfam" id="TIGR03177">
    <property type="entry name" value="pilus_cpaB"/>
    <property type="match status" value="1"/>
</dbReference>
<keyword evidence="3" id="KW-1185">Reference proteome</keyword>
<accession>A0A0B6RVE7</accession>
<dbReference type="Pfam" id="PF16976">
    <property type="entry name" value="RcpC"/>
    <property type="match status" value="1"/>
</dbReference>
<name>A0A0B6RVE7_BURPL</name>
<evidence type="ECO:0000259" key="1">
    <source>
        <dbReference type="SMART" id="SM00858"/>
    </source>
</evidence>
<proteinExistence type="predicted"/>
<evidence type="ECO:0000313" key="2">
    <source>
        <dbReference type="EMBL" id="AJK46144.1"/>
    </source>
</evidence>
<gene>
    <name evidence="2" type="primary">cpaB</name>
    <name evidence="2" type="ORF">BGL_1c16300</name>
</gene>
<dbReference type="KEGG" id="bgp:BGL_1c16300"/>
<protein>
    <submittedName>
        <fullName evidence="2">Flp pilus assembly CpaB</fullName>
    </submittedName>
</protein>
<dbReference type="HOGENOM" id="CLU_057068_0_1_4"/>
<dbReference type="InterPro" id="IPR017592">
    <property type="entry name" value="Pilus_assmbl_Flp-typ_CpaB"/>
</dbReference>
<dbReference type="AlphaFoldDB" id="A0A0B6RVE7"/>
<dbReference type="KEGG" id="bpla:bpln_1g16010"/>
<dbReference type="Proteomes" id="UP000031838">
    <property type="component" value="Chromosome 1"/>
</dbReference>
<dbReference type="InterPro" id="IPR013974">
    <property type="entry name" value="SAF"/>
</dbReference>
<dbReference type="RefSeq" id="WP_042624732.1">
    <property type="nucleotide sequence ID" value="NZ_BSTO01000005.1"/>
</dbReference>